<feature type="region of interest" description="Disordered" evidence="1">
    <location>
        <begin position="1"/>
        <end position="31"/>
    </location>
</feature>
<protein>
    <submittedName>
        <fullName evidence="2">Uncharacterized protein</fullName>
    </submittedName>
</protein>
<evidence type="ECO:0000313" key="2">
    <source>
        <dbReference type="EMBL" id="OWQ93565.1"/>
    </source>
</evidence>
<gene>
    <name evidence="2" type="ORF">CDN99_03630</name>
</gene>
<sequence>MVDTGLGDGAEEITFGMSEREEIETHDEDRDARELKAERVEGLMRIEHVRELMRQIAGQDGYAQIRQRAERFATLWVQGRAEDALDEVSPENMPSAERFALMRLALEQMKTGPEAERLEAHLRRFETDAIGTVRRLVAATDVATGGSRGGAQRADTHSPLHSLLLSPLSPKLVLDTASALGPDGLSKLEAQAIRRSRGERGVSPMAEVGLSVALLRTMGLLREVGRSGSRLMKAGGCVGADDAEEVRKVSRWILDTTSAPSPLASLGRMSTVMKINGDARTRTQRQMLIEVQDQLPMTVWISVDAKSMVETELRNANTEDLVRRGVLNRAGPIRSRL</sequence>
<proteinExistence type="predicted"/>
<accession>A0A246JLV4</accession>
<evidence type="ECO:0000313" key="3">
    <source>
        <dbReference type="Proteomes" id="UP000197468"/>
    </source>
</evidence>
<keyword evidence="3" id="KW-1185">Reference proteome</keyword>
<dbReference type="EMBL" id="NIOF01000001">
    <property type="protein sequence ID" value="OWQ93565.1"/>
    <property type="molecule type" value="Genomic_DNA"/>
</dbReference>
<evidence type="ECO:0000256" key="1">
    <source>
        <dbReference type="SAM" id="MobiDB-lite"/>
    </source>
</evidence>
<reference evidence="2 3" key="1">
    <citation type="journal article" date="2008" name="Int. J. Syst. Evol. Microbiol.">
        <title>Description of Roseateles aquatilis sp. nov. and Roseateles terrae sp. nov., in the class Betaproteobacteria, and emended description of the genus Roseateles.</title>
        <authorList>
            <person name="Gomila M."/>
            <person name="Bowien B."/>
            <person name="Falsen E."/>
            <person name="Moore E.R."/>
            <person name="Lalucat J."/>
        </authorList>
    </citation>
    <scope>NUCLEOTIDE SEQUENCE [LARGE SCALE GENOMIC DNA]</scope>
    <source>
        <strain evidence="2 3">CCUG 48205</strain>
    </source>
</reference>
<dbReference type="AlphaFoldDB" id="A0A246JLV4"/>
<dbReference type="Proteomes" id="UP000197468">
    <property type="component" value="Unassembled WGS sequence"/>
</dbReference>
<name>A0A246JLV4_9BURK</name>
<organism evidence="2 3">
    <name type="scientific">Roseateles aquatilis</name>
    <dbReference type="NCBI Taxonomy" id="431061"/>
    <lineage>
        <taxon>Bacteria</taxon>
        <taxon>Pseudomonadati</taxon>
        <taxon>Pseudomonadota</taxon>
        <taxon>Betaproteobacteria</taxon>
        <taxon>Burkholderiales</taxon>
        <taxon>Sphaerotilaceae</taxon>
        <taxon>Roseateles</taxon>
    </lineage>
</organism>
<comment type="caution">
    <text evidence="2">The sequence shown here is derived from an EMBL/GenBank/DDBJ whole genome shotgun (WGS) entry which is preliminary data.</text>
</comment>